<accession>A0A5N6JDU7</accession>
<evidence type="ECO:0000256" key="1">
    <source>
        <dbReference type="SAM" id="Phobius"/>
    </source>
</evidence>
<keyword evidence="3" id="KW-1185">Reference proteome</keyword>
<dbReference type="Proteomes" id="UP000326289">
    <property type="component" value="Unassembled WGS sequence"/>
</dbReference>
<protein>
    <submittedName>
        <fullName evidence="2">Uncharacterized protein</fullName>
    </submittedName>
</protein>
<name>A0A5N6JDU7_9EURO</name>
<dbReference type="AlphaFoldDB" id="A0A5N6JDU7"/>
<keyword evidence="1" id="KW-1133">Transmembrane helix</keyword>
<keyword evidence="1" id="KW-0472">Membrane</keyword>
<evidence type="ECO:0000313" key="3">
    <source>
        <dbReference type="Proteomes" id="UP000326289"/>
    </source>
</evidence>
<organism evidence="2 3">
    <name type="scientific">Aspergillus minisclerotigenes</name>
    <dbReference type="NCBI Taxonomy" id="656917"/>
    <lineage>
        <taxon>Eukaryota</taxon>
        <taxon>Fungi</taxon>
        <taxon>Dikarya</taxon>
        <taxon>Ascomycota</taxon>
        <taxon>Pezizomycotina</taxon>
        <taxon>Eurotiomycetes</taxon>
        <taxon>Eurotiomycetidae</taxon>
        <taxon>Eurotiales</taxon>
        <taxon>Aspergillaceae</taxon>
        <taxon>Aspergillus</taxon>
        <taxon>Aspergillus subgen. Circumdati</taxon>
    </lineage>
</organism>
<gene>
    <name evidence="2" type="ORF">BDV30DRAFT_205715</name>
</gene>
<evidence type="ECO:0000313" key="2">
    <source>
        <dbReference type="EMBL" id="KAB8277042.1"/>
    </source>
</evidence>
<sequence>MRPVFDSRMMHGCFFLPIYFLDVSYFLSCFLVAISERLIRTKRALVRNIERVG</sequence>
<proteinExistence type="predicted"/>
<keyword evidence="1" id="KW-0812">Transmembrane</keyword>
<reference evidence="2 3" key="1">
    <citation type="submission" date="2019-04" db="EMBL/GenBank/DDBJ databases">
        <title>Fungal friends and foes A comparative genomics study of 23 Aspergillus species from section Flavi.</title>
        <authorList>
            <consortium name="DOE Joint Genome Institute"/>
            <person name="Kjaerbolling I."/>
            <person name="Vesth T.C."/>
            <person name="Frisvad J.C."/>
            <person name="Nybo J.L."/>
            <person name="Theobald S."/>
            <person name="Kildgaard S."/>
            <person name="Petersen T.I."/>
            <person name="Kuo A."/>
            <person name="Sato A."/>
            <person name="Lyhne E.K."/>
            <person name="Kogle M.E."/>
            <person name="Wiebenga A."/>
            <person name="Kun R.S."/>
            <person name="Lubbers R.J."/>
            <person name="Makela M.R."/>
            <person name="Barry K."/>
            <person name="Chovatia M."/>
            <person name="Clum A."/>
            <person name="Daum C."/>
            <person name="Haridas S."/>
            <person name="He G."/>
            <person name="LaButti K."/>
            <person name="Lipzen A."/>
            <person name="Mondo S."/>
            <person name="Pangilinan J."/>
            <person name="Riley R."/>
            <person name="Salamov A."/>
            <person name="Simmons B.A."/>
            <person name="Magnuson J.K."/>
            <person name="Henrissat B."/>
            <person name="Mortensen U.H."/>
            <person name="Larsen T.O."/>
            <person name="De vries R.P."/>
            <person name="Grigoriev I.V."/>
            <person name="Machida M."/>
            <person name="Baker S.E."/>
            <person name="Andersen M.R."/>
        </authorList>
    </citation>
    <scope>NUCLEOTIDE SEQUENCE [LARGE SCALE GENOMIC DNA]</scope>
    <source>
        <strain evidence="2 3">CBS 117635</strain>
    </source>
</reference>
<feature type="transmembrane region" description="Helical" evidence="1">
    <location>
        <begin position="14"/>
        <end position="34"/>
    </location>
</feature>
<dbReference type="EMBL" id="ML732774">
    <property type="protein sequence ID" value="KAB8277042.1"/>
    <property type="molecule type" value="Genomic_DNA"/>
</dbReference>